<dbReference type="Pfam" id="PF06658">
    <property type="entry name" value="DUF1168"/>
    <property type="match status" value="1"/>
</dbReference>
<organism evidence="2 3">
    <name type="scientific">Biomphalaria glabrata</name>
    <name type="common">Bloodfluke planorb</name>
    <name type="synonym">Freshwater snail</name>
    <dbReference type="NCBI Taxonomy" id="6526"/>
    <lineage>
        <taxon>Eukaryota</taxon>
        <taxon>Metazoa</taxon>
        <taxon>Spiralia</taxon>
        <taxon>Lophotrochozoa</taxon>
        <taxon>Mollusca</taxon>
        <taxon>Gastropoda</taxon>
        <taxon>Heterobranchia</taxon>
        <taxon>Euthyneura</taxon>
        <taxon>Panpulmonata</taxon>
        <taxon>Hygrophila</taxon>
        <taxon>Lymnaeoidea</taxon>
        <taxon>Planorbidae</taxon>
        <taxon>Biomphalaria</taxon>
    </lineage>
</organism>
<feature type="compositionally biased region" description="Polar residues" evidence="1">
    <location>
        <begin position="184"/>
        <end position="203"/>
    </location>
</feature>
<feature type="compositionally biased region" description="Basic and acidic residues" evidence="1">
    <location>
        <begin position="115"/>
        <end position="125"/>
    </location>
</feature>
<feature type="compositionally biased region" description="Basic and acidic residues" evidence="1">
    <location>
        <begin position="8"/>
        <end position="23"/>
    </location>
</feature>
<evidence type="ECO:0000313" key="3">
    <source>
        <dbReference type="RefSeq" id="XP_013086961.2"/>
    </source>
</evidence>
<dbReference type="GO" id="GO:0019901">
    <property type="term" value="F:protein kinase binding"/>
    <property type="evidence" value="ECO:0007669"/>
    <property type="project" value="TreeGrafter"/>
</dbReference>
<dbReference type="KEGG" id="bgt:106071417"/>
<dbReference type="GeneID" id="106071417"/>
<name>A0A9U8EGZ4_BIOGL</name>
<sequence>MANNNTKVSKESSKKEKDKDGVKVIKTPVDLQRLKLEKLMSNPTKEVVIPEKSKEKALRAPLEFIRNIWGSSAGAGSGDFHVYRGVRRREYARQKFIKEMADKEEADLAYKKSLEQHKLEAEQRTSKKRAKRLKKKEKLKAKKMKKKTGSDSKTKSESDNDSDASESGGDSEEDQSVSEDNSNHATALSNHATSNPDNDAQSNQDDERTHNETQSSHKGESNRDYTHQNSPQCNVESEDNATT</sequence>
<evidence type="ECO:0000313" key="2">
    <source>
        <dbReference type="Proteomes" id="UP001165740"/>
    </source>
</evidence>
<dbReference type="GO" id="GO:0004860">
    <property type="term" value="F:protein kinase inhibitor activity"/>
    <property type="evidence" value="ECO:0007669"/>
    <property type="project" value="TreeGrafter"/>
</dbReference>
<dbReference type="InterPro" id="IPR009548">
    <property type="entry name" value="Prkrip1"/>
</dbReference>
<dbReference type="OMA" id="EINGPEP"/>
<protein>
    <submittedName>
        <fullName evidence="3">PRKR-interacting protein 1 homolog</fullName>
    </submittedName>
</protein>
<dbReference type="GO" id="GO:0005730">
    <property type="term" value="C:nucleolus"/>
    <property type="evidence" value="ECO:0007669"/>
    <property type="project" value="TreeGrafter"/>
</dbReference>
<reference evidence="3" key="1">
    <citation type="submission" date="2025-08" db="UniProtKB">
        <authorList>
            <consortium name="RefSeq"/>
        </authorList>
    </citation>
    <scope>IDENTIFICATION</scope>
</reference>
<dbReference type="Proteomes" id="UP001165740">
    <property type="component" value="Chromosome 12"/>
</dbReference>
<dbReference type="AlphaFoldDB" id="A0A9U8EGZ4"/>
<dbReference type="OrthoDB" id="10067079at2759"/>
<accession>A0A9U8EGZ4</accession>
<feature type="compositionally biased region" description="Acidic residues" evidence="1">
    <location>
        <begin position="159"/>
        <end position="177"/>
    </location>
</feature>
<feature type="compositionally biased region" description="Basic residues" evidence="1">
    <location>
        <begin position="126"/>
        <end position="147"/>
    </location>
</feature>
<dbReference type="GO" id="GO:0003725">
    <property type="term" value="F:double-stranded RNA binding"/>
    <property type="evidence" value="ECO:0007669"/>
    <property type="project" value="InterPro"/>
</dbReference>
<evidence type="ECO:0000256" key="1">
    <source>
        <dbReference type="SAM" id="MobiDB-lite"/>
    </source>
</evidence>
<feature type="region of interest" description="Disordered" evidence="1">
    <location>
        <begin position="1"/>
        <end position="24"/>
    </location>
</feature>
<dbReference type="PANTHER" id="PTHR13507:SF0">
    <property type="entry name" value="PRKR-INTERACTING PROTEIN 1"/>
    <property type="match status" value="1"/>
</dbReference>
<gene>
    <name evidence="3" type="primary">LOC106071417</name>
</gene>
<proteinExistence type="predicted"/>
<dbReference type="PANTHER" id="PTHR13507">
    <property type="entry name" value="PRKR-INTERACTING PROTEIN 1"/>
    <property type="match status" value="1"/>
</dbReference>
<feature type="compositionally biased region" description="Basic and acidic residues" evidence="1">
    <location>
        <begin position="148"/>
        <end position="158"/>
    </location>
</feature>
<feature type="compositionally biased region" description="Basic and acidic residues" evidence="1">
    <location>
        <begin position="205"/>
        <end position="226"/>
    </location>
</feature>
<keyword evidence="2" id="KW-1185">Reference proteome</keyword>
<dbReference type="RefSeq" id="XP_013086961.2">
    <property type="nucleotide sequence ID" value="XM_013231507.2"/>
</dbReference>
<feature type="region of interest" description="Disordered" evidence="1">
    <location>
        <begin position="115"/>
        <end position="243"/>
    </location>
</feature>